<dbReference type="eggNOG" id="ENOG50329TT">
    <property type="taxonomic scope" value="Bacteria"/>
</dbReference>
<keyword evidence="4" id="KW-1185">Reference proteome</keyword>
<evidence type="ECO:0008006" key="5">
    <source>
        <dbReference type="Google" id="ProtNLM"/>
    </source>
</evidence>
<dbReference type="Proteomes" id="UP000013148">
    <property type="component" value="Unassembled WGS sequence"/>
</dbReference>
<keyword evidence="1" id="KW-0175">Coiled coil</keyword>
<dbReference type="HOGENOM" id="CLU_779929_0_0_6"/>
<gene>
    <name evidence="3" type="ORF">F964_01778</name>
</gene>
<reference evidence="3 4" key="1">
    <citation type="submission" date="2013-02" db="EMBL/GenBank/DDBJ databases">
        <title>The Genome Sequence of Acinetobacter guillouiae NIPH 991.</title>
        <authorList>
            <consortium name="The Broad Institute Genome Sequencing Platform"/>
            <consortium name="The Broad Institute Genome Sequencing Center for Infectious Disease"/>
            <person name="Cerqueira G."/>
            <person name="Feldgarden M."/>
            <person name="Courvalin P."/>
            <person name="Perichon B."/>
            <person name="Grillot-Courvalin C."/>
            <person name="Clermont D."/>
            <person name="Rocha E."/>
            <person name="Yoon E.-J."/>
            <person name="Nemec A."/>
            <person name="Walker B."/>
            <person name="Young S.K."/>
            <person name="Zeng Q."/>
            <person name="Gargeya S."/>
            <person name="Fitzgerald M."/>
            <person name="Haas B."/>
            <person name="Abouelleil A."/>
            <person name="Alvarado L."/>
            <person name="Arachchi H.M."/>
            <person name="Berlin A.M."/>
            <person name="Chapman S.B."/>
            <person name="Dewar J."/>
            <person name="Goldberg J."/>
            <person name="Griggs A."/>
            <person name="Gujja S."/>
            <person name="Hansen M."/>
            <person name="Howarth C."/>
            <person name="Imamovic A."/>
            <person name="Larimer J."/>
            <person name="McCowan C."/>
            <person name="Murphy C."/>
            <person name="Neiman D."/>
            <person name="Pearson M."/>
            <person name="Priest M."/>
            <person name="Roberts A."/>
            <person name="Saif S."/>
            <person name="Shea T."/>
            <person name="Sisk P."/>
            <person name="Sykes S."/>
            <person name="Wortman J."/>
            <person name="Nusbaum C."/>
            <person name="Birren B."/>
        </authorList>
    </citation>
    <scope>NUCLEOTIDE SEQUENCE [LARGE SCALE GENOMIC DNA]</scope>
    <source>
        <strain evidence="3 4">NIPH 991</strain>
    </source>
</reference>
<protein>
    <recommendedName>
        <fullName evidence="5">CSD domain-containing protein</fullName>
    </recommendedName>
</protein>
<proteinExistence type="predicted"/>
<evidence type="ECO:0000313" key="3">
    <source>
        <dbReference type="EMBL" id="ENV17081.1"/>
    </source>
</evidence>
<comment type="caution">
    <text evidence="3">The sequence shown here is derived from an EMBL/GenBank/DDBJ whole genome shotgun (WGS) entry which is preliminary data.</text>
</comment>
<sequence length="355" mass="40790">MFRKGTVTFFDNDLGQGLIELNDHQQVVFKLEDFSNQLLLPQIGERIKCVVLEQDGGLFAKFIVRLDHKNYVNDQNKPSVPHLYSENAYEHIRNVRKALKKRRGLADEGLQNPQTKIHTDQGILPDAIPDIDLVAQQQDTFVEPIQTTINDPVLEESDGDLNQAKEIEPVAQTQVDLSTKVIQNTELQDQTHTVDNIKPIEESDASTVVDVGGVGRNIEIAEGNQSAVLLRSLEVIEDSQNFKGGDLYFNSQIDRQLLEKRMDLTAFQRLIQKLKVKFLYSKRKQAVKKIRSEKRKTLNPWVVIVAVVIFIAVSSVMYAMDRYKQYKVEAEMRLQQYQQEQKDKIKQQKRKAYSH</sequence>
<accession>N8WYQ3</accession>
<dbReference type="RefSeq" id="WP_004819339.1">
    <property type="nucleotide sequence ID" value="NZ_KB849456.1"/>
</dbReference>
<dbReference type="PATRIC" id="fig|1217656.3.peg.1741"/>
<keyword evidence="2" id="KW-1133">Transmembrane helix</keyword>
<evidence type="ECO:0000313" key="4">
    <source>
        <dbReference type="Proteomes" id="UP000013148"/>
    </source>
</evidence>
<dbReference type="EMBL" id="APPJ01000010">
    <property type="protein sequence ID" value="ENV17081.1"/>
    <property type="molecule type" value="Genomic_DNA"/>
</dbReference>
<evidence type="ECO:0000256" key="2">
    <source>
        <dbReference type="SAM" id="Phobius"/>
    </source>
</evidence>
<dbReference type="AlphaFoldDB" id="N8WYQ3"/>
<keyword evidence="2" id="KW-0812">Transmembrane</keyword>
<name>N8WYQ3_ACIGI</name>
<feature type="coiled-coil region" evidence="1">
    <location>
        <begin position="320"/>
        <end position="347"/>
    </location>
</feature>
<evidence type="ECO:0000256" key="1">
    <source>
        <dbReference type="SAM" id="Coils"/>
    </source>
</evidence>
<keyword evidence="2" id="KW-0472">Membrane</keyword>
<feature type="transmembrane region" description="Helical" evidence="2">
    <location>
        <begin position="298"/>
        <end position="319"/>
    </location>
</feature>
<organism evidence="3 4">
    <name type="scientific">Acinetobacter guillouiae NIPH 991</name>
    <dbReference type="NCBI Taxonomy" id="1217656"/>
    <lineage>
        <taxon>Bacteria</taxon>
        <taxon>Pseudomonadati</taxon>
        <taxon>Pseudomonadota</taxon>
        <taxon>Gammaproteobacteria</taxon>
        <taxon>Moraxellales</taxon>
        <taxon>Moraxellaceae</taxon>
        <taxon>Acinetobacter</taxon>
    </lineage>
</organism>